<dbReference type="SUPFAM" id="SSF46689">
    <property type="entry name" value="Homeodomain-like"/>
    <property type="match status" value="1"/>
</dbReference>
<dbReference type="OrthoDB" id="1648815at2"/>
<dbReference type="EMBL" id="SDGV01000040">
    <property type="protein sequence ID" value="THB60122.1"/>
    <property type="molecule type" value="Genomic_DNA"/>
</dbReference>
<dbReference type="AlphaFoldDB" id="A0A4S3B041"/>
<dbReference type="InterPro" id="IPR047640">
    <property type="entry name" value="RpiR-like"/>
</dbReference>
<gene>
    <name evidence="6" type="ORF">ESZ54_12080</name>
</gene>
<dbReference type="Pfam" id="PF01380">
    <property type="entry name" value="SIS"/>
    <property type="match status" value="1"/>
</dbReference>
<dbReference type="Gene3D" id="3.40.50.10490">
    <property type="entry name" value="Glucose-6-phosphate isomerase like protein, domain 1"/>
    <property type="match status" value="1"/>
</dbReference>
<dbReference type="Proteomes" id="UP000310506">
    <property type="component" value="Unassembled WGS sequence"/>
</dbReference>
<protein>
    <submittedName>
        <fullName evidence="6">MurR/RpiR family transcriptional regulator</fullName>
    </submittedName>
</protein>
<evidence type="ECO:0000256" key="1">
    <source>
        <dbReference type="ARBA" id="ARBA00023015"/>
    </source>
</evidence>
<dbReference type="CDD" id="cd05013">
    <property type="entry name" value="SIS_RpiR"/>
    <property type="match status" value="1"/>
</dbReference>
<evidence type="ECO:0000259" key="5">
    <source>
        <dbReference type="PROSITE" id="PS51464"/>
    </source>
</evidence>
<feature type="domain" description="SIS" evidence="5">
    <location>
        <begin position="123"/>
        <end position="263"/>
    </location>
</feature>
<comment type="caution">
    <text evidence="6">The sequence shown here is derived from an EMBL/GenBank/DDBJ whole genome shotgun (WGS) entry which is preliminary data.</text>
</comment>
<dbReference type="PROSITE" id="PS51071">
    <property type="entry name" value="HTH_RPIR"/>
    <property type="match status" value="1"/>
</dbReference>
<dbReference type="GO" id="GO:0097367">
    <property type="term" value="F:carbohydrate derivative binding"/>
    <property type="evidence" value="ECO:0007669"/>
    <property type="project" value="InterPro"/>
</dbReference>
<dbReference type="GO" id="GO:0003700">
    <property type="term" value="F:DNA-binding transcription factor activity"/>
    <property type="evidence" value="ECO:0007669"/>
    <property type="project" value="InterPro"/>
</dbReference>
<organism evidence="6 7">
    <name type="scientific">Vagococcus silagei</name>
    <dbReference type="NCBI Taxonomy" id="2508885"/>
    <lineage>
        <taxon>Bacteria</taxon>
        <taxon>Bacillati</taxon>
        <taxon>Bacillota</taxon>
        <taxon>Bacilli</taxon>
        <taxon>Lactobacillales</taxon>
        <taxon>Enterococcaceae</taxon>
        <taxon>Vagococcus</taxon>
    </lineage>
</organism>
<evidence type="ECO:0000256" key="2">
    <source>
        <dbReference type="ARBA" id="ARBA00023125"/>
    </source>
</evidence>
<dbReference type="GO" id="GO:0003677">
    <property type="term" value="F:DNA binding"/>
    <property type="evidence" value="ECO:0007669"/>
    <property type="project" value="UniProtKB-KW"/>
</dbReference>
<dbReference type="InterPro" id="IPR046348">
    <property type="entry name" value="SIS_dom_sf"/>
</dbReference>
<dbReference type="RefSeq" id="WP_136137906.1">
    <property type="nucleotide sequence ID" value="NZ_SDGV01000040.1"/>
</dbReference>
<dbReference type="Gene3D" id="1.10.10.10">
    <property type="entry name" value="Winged helix-like DNA-binding domain superfamily/Winged helix DNA-binding domain"/>
    <property type="match status" value="1"/>
</dbReference>
<keyword evidence="3" id="KW-0804">Transcription</keyword>
<dbReference type="PANTHER" id="PTHR30514:SF1">
    <property type="entry name" value="HTH-TYPE TRANSCRIPTIONAL REGULATOR HEXR-RELATED"/>
    <property type="match status" value="1"/>
</dbReference>
<evidence type="ECO:0000259" key="4">
    <source>
        <dbReference type="PROSITE" id="PS51071"/>
    </source>
</evidence>
<reference evidence="6 7" key="1">
    <citation type="submission" date="2019-01" db="EMBL/GenBank/DDBJ databases">
        <title>Vagococcus silagei sp. nov. isolated from brewer's grain.</title>
        <authorList>
            <person name="Guu J.-R."/>
        </authorList>
    </citation>
    <scope>NUCLEOTIDE SEQUENCE [LARGE SCALE GENOMIC DNA]</scope>
    <source>
        <strain evidence="6 7">2B-2</strain>
    </source>
</reference>
<dbReference type="InterPro" id="IPR001347">
    <property type="entry name" value="SIS_dom"/>
</dbReference>
<dbReference type="GO" id="GO:1901135">
    <property type="term" value="P:carbohydrate derivative metabolic process"/>
    <property type="evidence" value="ECO:0007669"/>
    <property type="project" value="InterPro"/>
</dbReference>
<dbReference type="InterPro" id="IPR035472">
    <property type="entry name" value="RpiR-like_SIS"/>
</dbReference>
<dbReference type="PANTHER" id="PTHR30514">
    <property type="entry name" value="GLUCOKINASE"/>
    <property type="match status" value="1"/>
</dbReference>
<evidence type="ECO:0000313" key="7">
    <source>
        <dbReference type="Proteomes" id="UP000310506"/>
    </source>
</evidence>
<keyword evidence="7" id="KW-1185">Reference proteome</keyword>
<keyword evidence="2" id="KW-0238">DNA-binding</keyword>
<keyword evidence="1" id="KW-0805">Transcription regulation</keyword>
<dbReference type="InterPro" id="IPR009057">
    <property type="entry name" value="Homeodomain-like_sf"/>
</dbReference>
<dbReference type="InterPro" id="IPR036388">
    <property type="entry name" value="WH-like_DNA-bd_sf"/>
</dbReference>
<dbReference type="SUPFAM" id="SSF53697">
    <property type="entry name" value="SIS domain"/>
    <property type="match status" value="1"/>
</dbReference>
<sequence length="283" mass="31429">MEALERIRQSYKDFSKTNRKIADVILRDPKLILSETASEIAIQSDTSAASIVRFTKILGFSGLEEFKLSLAIEQGSSQNKKMIDPIVSADDTVGELAEKVEALISSTLNDMKNLLVEDEIEVAIEKIRQAETVYLLGIGASSLTAYNLYHKLNRAGKKTAFCFDAHMNLEFINYATEKDVVIAISYSGQTREVLLPCQKAKENNCHIIFITKNNSEEIQNLADTLILVPDNEHVVRIGAISSIASSMAIGDILFLGSIQAEMDTKIPQRMIETNDLVNQLKKE</sequence>
<evidence type="ECO:0000313" key="6">
    <source>
        <dbReference type="EMBL" id="THB60122.1"/>
    </source>
</evidence>
<proteinExistence type="predicted"/>
<accession>A0A4S3B041</accession>
<name>A0A4S3B041_9ENTE</name>
<dbReference type="PROSITE" id="PS51464">
    <property type="entry name" value="SIS"/>
    <property type="match status" value="1"/>
</dbReference>
<dbReference type="InterPro" id="IPR000281">
    <property type="entry name" value="HTH_RpiR"/>
</dbReference>
<evidence type="ECO:0000256" key="3">
    <source>
        <dbReference type="ARBA" id="ARBA00023163"/>
    </source>
</evidence>
<dbReference type="Pfam" id="PF01418">
    <property type="entry name" value="HTH_6"/>
    <property type="match status" value="1"/>
</dbReference>
<feature type="domain" description="HTH rpiR-type" evidence="4">
    <location>
        <begin position="1"/>
        <end position="77"/>
    </location>
</feature>